<evidence type="ECO:0000313" key="3">
    <source>
        <dbReference type="Proteomes" id="UP000245870"/>
    </source>
</evidence>
<dbReference type="EMBL" id="QENY01000001">
    <property type="protein sequence ID" value="PVX59254.1"/>
    <property type="molecule type" value="Genomic_DNA"/>
</dbReference>
<dbReference type="Proteomes" id="UP000245870">
    <property type="component" value="Unassembled WGS sequence"/>
</dbReference>
<dbReference type="OrthoDB" id="1067458at2"/>
<gene>
    <name evidence="2" type="ORF">C7379_10122</name>
</gene>
<keyword evidence="3" id="KW-1185">Reference proteome</keyword>
<feature type="signal peptide" evidence="1">
    <location>
        <begin position="1"/>
        <end position="17"/>
    </location>
</feature>
<organism evidence="2 3">
    <name type="scientific">Hallella colorans</name>
    <dbReference type="NCBI Taxonomy" id="1703337"/>
    <lineage>
        <taxon>Bacteria</taxon>
        <taxon>Pseudomonadati</taxon>
        <taxon>Bacteroidota</taxon>
        <taxon>Bacteroidia</taxon>
        <taxon>Bacteroidales</taxon>
        <taxon>Prevotellaceae</taxon>
        <taxon>Hallella</taxon>
    </lineage>
</organism>
<evidence type="ECO:0008006" key="4">
    <source>
        <dbReference type="Google" id="ProtNLM"/>
    </source>
</evidence>
<name>A0A2U0UNN0_9BACT</name>
<dbReference type="AlphaFoldDB" id="A0A2U0UNN0"/>
<accession>A0A2U0UNN0</accession>
<keyword evidence="1" id="KW-0732">Signal</keyword>
<feature type="chain" id="PRO_5015562691" description="Lipoprotein" evidence="1">
    <location>
        <begin position="18"/>
        <end position="461"/>
    </location>
</feature>
<dbReference type="PROSITE" id="PS51257">
    <property type="entry name" value="PROKAR_LIPOPROTEIN"/>
    <property type="match status" value="1"/>
</dbReference>
<dbReference type="RefSeq" id="WP_116615594.1">
    <property type="nucleotide sequence ID" value="NZ_QENY01000001.1"/>
</dbReference>
<comment type="caution">
    <text evidence="2">The sequence shown here is derived from an EMBL/GenBank/DDBJ whole genome shotgun (WGS) entry which is preliminary data.</text>
</comment>
<evidence type="ECO:0000313" key="2">
    <source>
        <dbReference type="EMBL" id="PVX59254.1"/>
    </source>
</evidence>
<protein>
    <recommendedName>
        <fullName evidence="4">Lipoprotein</fullName>
    </recommendedName>
</protein>
<reference evidence="2 3" key="1">
    <citation type="submission" date="2018-05" db="EMBL/GenBank/DDBJ databases">
        <title>Genomic Encyclopedia of Type Strains, Phase IV (KMG-IV): sequencing the most valuable type-strain genomes for metagenomic binning, comparative biology and taxonomic classification.</title>
        <authorList>
            <person name="Goeker M."/>
        </authorList>
    </citation>
    <scope>NUCLEOTIDE SEQUENCE [LARGE SCALE GENOMIC DNA]</scope>
    <source>
        <strain evidence="2 3">DSM 100333</strain>
    </source>
</reference>
<evidence type="ECO:0000256" key="1">
    <source>
        <dbReference type="SAM" id="SignalP"/>
    </source>
</evidence>
<sequence length="461" mass="52993">MRNLVCCVLFAFACIFAGCSNSAKKEFNALLIELAEQDKTIDSGDWAQIVTFLDNNKANFKEFYKDGQMDVQEVQEYISDFFEHRRPPFEVTIIGQGHDKLTFRLFIERSGSMTPYDSKDGDGSFRSTIMSLQNSLPGDVKMDSIGEKGYTDFRKIFDKVLNKTNKDEVSILVTDMIYSVRDMANVNPQKVFNEAEEMISAVFKDEVKNKSMVAIRMIGSYNGPYYAYDNSAHQFAGKRPYYILVVGSNENIKRLTQDPSLRFFSEIQGMRGYDNMCLFTAEDLYEPYHSFLLTNHDVRGRFKPAHGQGYQIKSLEDVKPDKNSGDVQLVLAVDLSDMLIDQRYLCDKGNYMVDADDDIKIKAIRKIEKADMTPAQKQYIGTATHLFILSANRINHEQDVEIKLLNRMPEWIENCTTENDLTPDSRSTFALKYVLGGIWNSYKRYADRKPCFFELELKLDK</sequence>
<proteinExistence type="predicted"/>